<comment type="caution">
    <text evidence="1">The sequence shown here is derived from an EMBL/GenBank/DDBJ whole genome shotgun (WGS) entry which is preliminary data.</text>
</comment>
<protein>
    <submittedName>
        <fullName evidence="1">12678_t:CDS:1</fullName>
    </submittedName>
</protein>
<accession>A0ACA9N2T0</accession>
<gene>
    <name evidence="1" type="ORF">DHETER_LOCUS8300</name>
</gene>
<organism evidence="1 2">
    <name type="scientific">Dentiscutata heterogama</name>
    <dbReference type="NCBI Taxonomy" id="1316150"/>
    <lineage>
        <taxon>Eukaryota</taxon>
        <taxon>Fungi</taxon>
        <taxon>Fungi incertae sedis</taxon>
        <taxon>Mucoromycota</taxon>
        <taxon>Glomeromycotina</taxon>
        <taxon>Glomeromycetes</taxon>
        <taxon>Diversisporales</taxon>
        <taxon>Gigasporaceae</taxon>
        <taxon>Dentiscutata</taxon>
    </lineage>
</organism>
<dbReference type="Proteomes" id="UP000789702">
    <property type="component" value="Unassembled WGS sequence"/>
</dbReference>
<feature type="non-terminal residue" evidence="1">
    <location>
        <position position="1"/>
    </location>
</feature>
<proteinExistence type="predicted"/>
<keyword evidence="2" id="KW-1185">Reference proteome</keyword>
<dbReference type="EMBL" id="CAJVPU010012955">
    <property type="protein sequence ID" value="CAG8628319.1"/>
    <property type="molecule type" value="Genomic_DNA"/>
</dbReference>
<sequence>PLPPPDPLQTTRLLQPNIIQKRVFWEGRVLEEPKLAVPGSKSKLVSKLLVRAQALSRKSVSNN</sequence>
<evidence type="ECO:0000313" key="1">
    <source>
        <dbReference type="EMBL" id="CAG8628319.1"/>
    </source>
</evidence>
<evidence type="ECO:0000313" key="2">
    <source>
        <dbReference type="Proteomes" id="UP000789702"/>
    </source>
</evidence>
<name>A0ACA9N2T0_9GLOM</name>
<reference evidence="1" key="1">
    <citation type="submission" date="2021-06" db="EMBL/GenBank/DDBJ databases">
        <authorList>
            <person name="Kallberg Y."/>
            <person name="Tangrot J."/>
            <person name="Rosling A."/>
        </authorList>
    </citation>
    <scope>NUCLEOTIDE SEQUENCE</scope>
    <source>
        <strain evidence="1">IL203A</strain>
    </source>
</reference>